<gene>
    <name evidence="2" type="ORF">ABS311_01015</name>
</gene>
<name>A0ABV1RC27_9ALTE</name>
<sequence length="190" mass="21019">MMVRYPIADKALSDVNGDIAVVESHRNHLLVILVDGAGHGMRAHQIACKMVRYLQTHQASDLPKLMSDLHSQFLGTRGGVAIIGKLSLLERHFKYVAIGNIFIRHVGDSAKYLPTQDGVLGYSIRTPKLNTVALEEGDSLVLHTDGISMRLTEVDCRNMGRIESNKMALQIINRFAKNDDDACCVVMTFS</sequence>
<dbReference type="InterPro" id="IPR036457">
    <property type="entry name" value="PPM-type-like_dom_sf"/>
</dbReference>
<keyword evidence="3" id="KW-1185">Reference proteome</keyword>
<dbReference type="PANTHER" id="PTHR35801">
    <property type="entry name" value="PHOSPHOSERINE PHOSPHATASE RSBX"/>
    <property type="match status" value="1"/>
</dbReference>
<evidence type="ECO:0000313" key="3">
    <source>
        <dbReference type="Proteomes" id="UP001467690"/>
    </source>
</evidence>
<organism evidence="2 3">
    <name type="scientific">Catenovulum sediminis</name>
    <dbReference type="NCBI Taxonomy" id="1740262"/>
    <lineage>
        <taxon>Bacteria</taxon>
        <taxon>Pseudomonadati</taxon>
        <taxon>Pseudomonadota</taxon>
        <taxon>Gammaproteobacteria</taxon>
        <taxon>Alteromonadales</taxon>
        <taxon>Alteromonadaceae</taxon>
        <taxon>Catenovulum</taxon>
    </lineage>
</organism>
<comment type="caution">
    <text evidence="2">The sequence shown here is derived from an EMBL/GenBank/DDBJ whole genome shotgun (WGS) entry which is preliminary data.</text>
</comment>
<dbReference type="InterPro" id="IPR039248">
    <property type="entry name" value="Ptase_RsbX"/>
</dbReference>
<accession>A0ABV1RC27</accession>
<dbReference type="PANTHER" id="PTHR35801:SF1">
    <property type="entry name" value="PHOSPHOSERINE PHOSPHATASE RSBX"/>
    <property type="match status" value="1"/>
</dbReference>
<evidence type="ECO:0000313" key="2">
    <source>
        <dbReference type="EMBL" id="MER2490464.1"/>
    </source>
</evidence>
<dbReference type="SUPFAM" id="SSF81606">
    <property type="entry name" value="PP2C-like"/>
    <property type="match status" value="1"/>
</dbReference>
<evidence type="ECO:0000259" key="1">
    <source>
        <dbReference type="SMART" id="SM00331"/>
    </source>
</evidence>
<dbReference type="EMBL" id="JBELOE010000054">
    <property type="protein sequence ID" value="MER2490464.1"/>
    <property type="molecule type" value="Genomic_DNA"/>
</dbReference>
<dbReference type="SMART" id="SM00331">
    <property type="entry name" value="PP2C_SIG"/>
    <property type="match status" value="1"/>
</dbReference>
<dbReference type="Proteomes" id="UP001467690">
    <property type="component" value="Unassembled WGS sequence"/>
</dbReference>
<dbReference type="RefSeq" id="WP_143870210.1">
    <property type="nucleotide sequence ID" value="NZ_CP041660.1"/>
</dbReference>
<reference evidence="2 3" key="1">
    <citation type="submission" date="2024-06" db="EMBL/GenBank/DDBJ databases">
        <authorList>
            <person name="Chen R.Y."/>
        </authorList>
    </citation>
    <scope>NUCLEOTIDE SEQUENCE [LARGE SCALE GENOMIC DNA]</scope>
    <source>
        <strain evidence="2 3">D2</strain>
    </source>
</reference>
<dbReference type="Pfam" id="PF07228">
    <property type="entry name" value="SpoIIE"/>
    <property type="match status" value="1"/>
</dbReference>
<protein>
    <submittedName>
        <fullName evidence="2">SpoIIE family protein phosphatase</fullName>
    </submittedName>
</protein>
<dbReference type="Gene3D" id="3.60.40.10">
    <property type="entry name" value="PPM-type phosphatase domain"/>
    <property type="match status" value="1"/>
</dbReference>
<proteinExistence type="predicted"/>
<feature type="domain" description="PPM-type phosphatase" evidence="1">
    <location>
        <begin position="12"/>
        <end position="189"/>
    </location>
</feature>
<dbReference type="InterPro" id="IPR001932">
    <property type="entry name" value="PPM-type_phosphatase-like_dom"/>
</dbReference>